<protein>
    <submittedName>
        <fullName evidence="6">Uncharacterized protein</fullName>
    </submittedName>
</protein>
<evidence type="ECO:0000256" key="5">
    <source>
        <dbReference type="ARBA" id="ARBA00023453"/>
    </source>
</evidence>
<comment type="cofactor">
    <cofactor evidence="1">
        <name>a divalent metal cation</name>
        <dbReference type="ChEBI" id="CHEBI:60240"/>
    </cofactor>
</comment>
<name>A0ABQ8HJ81_9ROSI</name>
<dbReference type="InterPro" id="IPR002935">
    <property type="entry name" value="SAM_O-MeTrfase"/>
</dbReference>
<dbReference type="PANTHER" id="PTHR10509:SF81">
    <property type="entry name" value="CAFFEOYL-COA O-METHYLTRANSFERASE 1"/>
    <property type="match status" value="1"/>
</dbReference>
<keyword evidence="7" id="KW-1185">Reference proteome</keyword>
<organism evidence="6 7">
    <name type="scientific">Xanthoceras sorbifolium</name>
    <dbReference type="NCBI Taxonomy" id="99658"/>
    <lineage>
        <taxon>Eukaryota</taxon>
        <taxon>Viridiplantae</taxon>
        <taxon>Streptophyta</taxon>
        <taxon>Embryophyta</taxon>
        <taxon>Tracheophyta</taxon>
        <taxon>Spermatophyta</taxon>
        <taxon>Magnoliopsida</taxon>
        <taxon>eudicotyledons</taxon>
        <taxon>Gunneridae</taxon>
        <taxon>Pentapetalae</taxon>
        <taxon>rosids</taxon>
        <taxon>malvids</taxon>
        <taxon>Sapindales</taxon>
        <taxon>Sapindaceae</taxon>
        <taxon>Xanthoceroideae</taxon>
        <taxon>Xanthoceras</taxon>
    </lineage>
</organism>
<comment type="similarity">
    <text evidence="5">Belongs to the class I-like SAM-binding methyltransferase superfamily. Cation-dependent O-methyltransferase family.</text>
</comment>
<evidence type="ECO:0000313" key="6">
    <source>
        <dbReference type="EMBL" id="KAH7561137.1"/>
    </source>
</evidence>
<evidence type="ECO:0000256" key="1">
    <source>
        <dbReference type="ARBA" id="ARBA00001968"/>
    </source>
</evidence>
<gene>
    <name evidence="6" type="ORF">JRO89_XS10G0178600</name>
</gene>
<dbReference type="InterPro" id="IPR050362">
    <property type="entry name" value="Cation-dep_OMT"/>
</dbReference>
<evidence type="ECO:0000256" key="3">
    <source>
        <dbReference type="ARBA" id="ARBA00022679"/>
    </source>
</evidence>
<keyword evidence="3" id="KW-0808">Transferase</keyword>
<keyword evidence="4" id="KW-0949">S-adenosyl-L-methionine</keyword>
<reference evidence="6 7" key="1">
    <citation type="submission" date="2021-02" db="EMBL/GenBank/DDBJ databases">
        <title>Plant Genome Project.</title>
        <authorList>
            <person name="Zhang R.-G."/>
        </authorList>
    </citation>
    <scope>NUCLEOTIDE SEQUENCE [LARGE SCALE GENOMIC DNA]</scope>
    <source>
        <tissue evidence="6">Leaves</tissue>
    </source>
</reference>
<evidence type="ECO:0000256" key="4">
    <source>
        <dbReference type="ARBA" id="ARBA00022691"/>
    </source>
</evidence>
<keyword evidence="2" id="KW-0489">Methyltransferase</keyword>
<dbReference type="EMBL" id="JAFEMO010000010">
    <property type="protein sequence ID" value="KAH7561137.1"/>
    <property type="molecule type" value="Genomic_DNA"/>
</dbReference>
<dbReference type="Gene3D" id="3.40.50.150">
    <property type="entry name" value="Vaccinia Virus protein VP39"/>
    <property type="match status" value="2"/>
</dbReference>
<dbReference type="Proteomes" id="UP000827721">
    <property type="component" value="Unassembled WGS sequence"/>
</dbReference>
<evidence type="ECO:0000313" key="7">
    <source>
        <dbReference type="Proteomes" id="UP000827721"/>
    </source>
</evidence>
<proteinExistence type="inferred from homology"/>
<dbReference type="SUPFAM" id="SSF53335">
    <property type="entry name" value="S-adenosyl-L-methionine-dependent methyltransferases"/>
    <property type="match status" value="1"/>
</dbReference>
<accession>A0ABQ8HJ81</accession>
<sequence>MAHNQEEKQNQLLVVASWKLATGVFLQTGNLYQHHVDRTGRGTILEHASQALDTNREYYELGLLIIQKAGVAHKIDFREGPALPFIDQNVSRHLIELVKVGGVIGYDNNLSKGAVTVPPDVPLRKYMREFTDLFLELNKVLAVDPRIEICQLPCW</sequence>
<comment type="caution">
    <text evidence="6">The sequence shown here is derived from an EMBL/GenBank/DDBJ whole genome shotgun (WGS) entry which is preliminary data.</text>
</comment>
<dbReference type="Pfam" id="PF01596">
    <property type="entry name" value="Methyltransf_3"/>
    <property type="match status" value="2"/>
</dbReference>
<dbReference type="InterPro" id="IPR029063">
    <property type="entry name" value="SAM-dependent_MTases_sf"/>
</dbReference>
<dbReference type="PANTHER" id="PTHR10509">
    <property type="entry name" value="O-METHYLTRANSFERASE-RELATED"/>
    <property type="match status" value="1"/>
</dbReference>
<evidence type="ECO:0000256" key="2">
    <source>
        <dbReference type="ARBA" id="ARBA00022603"/>
    </source>
</evidence>